<dbReference type="EMBL" id="BMMN01000015">
    <property type="protein sequence ID" value="GGO27239.1"/>
    <property type="molecule type" value="Genomic_DNA"/>
</dbReference>
<dbReference type="GO" id="GO:0016787">
    <property type="term" value="F:hydrolase activity"/>
    <property type="evidence" value="ECO:0007669"/>
    <property type="project" value="UniProtKB-KW"/>
</dbReference>
<dbReference type="PANTHER" id="PTHR37017">
    <property type="entry name" value="AB HYDROLASE-1 DOMAIN-CONTAINING PROTEIN-RELATED"/>
    <property type="match status" value="1"/>
</dbReference>
<gene>
    <name evidence="2" type="ORF">GCM10011574_60470</name>
</gene>
<sequence length="282" mass="29301">MPIAGVRHTRTPHDFMMLNPARSTAAGAAVTQAVEVRKGELMTTAEQPVVVLVHGAFAESASWNRVIQRLHDRGLTAVAAANPLRSVEGDAAYVRDVIAGIGRPVVLVGHSYGGMVITQAAAGDDAVQALVYVAAFAPEPGESALALSGKFEGSSLGGALVAYPVSSGGNEFRIAEDTFHHQFCADLDADEAALMAATQRPVTEQALTDGLTVSEPGWRTKPSWFVHGDRDLSIPATALRFMAERAGSRGTREIAGASHAVGASQPDAVAAAVFDAVGHIQG</sequence>
<dbReference type="SUPFAM" id="SSF53474">
    <property type="entry name" value="alpha/beta-Hydrolases"/>
    <property type="match status" value="1"/>
</dbReference>
<dbReference type="InterPro" id="IPR000073">
    <property type="entry name" value="AB_hydrolase_1"/>
</dbReference>
<comment type="caution">
    <text evidence="2">The sequence shown here is derived from an EMBL/GenBank/DDBJ whole genome shotgun (WGS) entry which is preliminary data.</text>
</comment>
<dbReference type="InterPro" id="IPR029058">
    <property type="entry name" value="AB_hydrolase_fold"/>
</dbReference>
<dbReference type="AlphaFoldDB" id="A0A8H9H9H8"/>
<reference evidence="2" key="1">
    <citation type="journal article" date="2014" name="Int. J. Syst. Evol. Microbiol.">
        <title>Complete genome sequence of Corynebacterium casei LMG S-19264T (=DSM 44701T), isolated from a smear-ripened cheese.</title>
        <authorList>
            <consortium name="US DOE Joint Genome Institute (JGI-PGF)"/>
            <person name="Walter F."/>
            <person name="Albersmeier A."/>
            <person name="Kalinowski J."/>
            <person name="Ruckert C."/>
        </authorList>
    </citation>
    <scope>NUCLEOTIDE SEQUENCE</scope>
    <source>
        <strain evidence="2">CGMCC 4.7138</strain>
    </source>
</reference>
<evidence type="ECO:0000313" key="3">
    <source>
        <dbReference type="Proteomes" id="UP000653480"/>
    </source>
</evidence>
<keyword evidence="2" id="KW-0378">Hydrolase</keyword>
<protein>
    <submittedName>
        <fullName evidence="2">Alpha/beta hydrolase</fullName>
    </submittedName>
</protein>
<evidence type="ECO:0000313" key="2">
    <source>
        <dbReference type="EMBL" id="GGO27239.1"/>
    </source>
</evidence>
<dbReference type="Gene3D" id="3.40.50.1820">
    <property type="entry name" value="alpha/beta hydrolase"/>
    <property type="match status" value="1"/>
</dbReference>
<dbReference type="Pfam" id="PF12697">
    <property type="entry name" value="Abhydrolase_6"/>
    <property type="match status" value="1"/>
</dbReference>
<feature type="domain" description="AB hydrolase-1" evidence="1">
    <location>
        <begin position="50"/>
        <end position="272"/>
    </location>
</feature>
<name>A0A8H9H9H8_9ACTN</name>
<dbReference type="PANTHER" id="PTHR37017:SF11">
    <property type="entry name" value="ESTERASE_LIPASE_THIOESTERASE DOMAIN-CONTAINING PROTEIN"/>
    <property type="match status" value="1"/>
</dbReference>
<dbReference type="InterPro" id="IPR052897">
    <property type="entry name" value="Sec-Metab_Biosynth_Hydrolase"/>
</dbReference>
<keyword evidence="3" id="KW-1185">Reference proteome</keyword>
<evidence type="ECO:0000259" key="1">
    <source>
        <dbReference type="Pfam" id="PF12697"/>
    </source>
</evidence>
<organism evidence="2 3">
    <name type="scientific">Microbispora bryophytorum</name>
    <dbReference type="NCBI Taxonomy" id="1460882"/>
    <lineage>
        <taxon>Bacteria</taxon>
        <taxon>Bacillati</taxon>
        <taxon>Actinomycetota</taxon>
        <taxon>Actinomycetes</taxon>
        <taxon>Streptosporangiales</taxon>
        <taxon>Streptosporangiaceae</taxon>
        <taxon>Microbispora</taxon>
    </lineage>
</organism>
<accession>A0A8H9H9H8</accession>
<dbReference type="Proteomes" id="UP000653480">
    <property type="component" value="Unassembled WGS sequence"/>
</dbReference>
<dbReference type="RefSeq" id="WP_229689910.1">
    <property type="nucleotide sequence ID" value="NZ_BMMN01000015.1"/>
</dbReference>
<reference evidence="2" key="2">
    <citation type="submission" date="2020-09" db="EMBL/GenBank/DDBJ databases">
        <authorList>
            <person name="Sun Q."/>
            <person name="Zhou Y."/>
        </authorList>
    </citation>
    <scope>NUCLEOTIDE SEQUENCE</scope>
    <source>
        <strain evidence="2">CGMCC 4.7138</strain>
    </source>
</reference>
<proteinExistence type="predicted"/>